<name>A0A645BUE2_9ZZZZ</name>
<dbReference type="AlphaFoldDB" id="A0A645BUE2"/>
<organism evidence="2">
    <name type="scientific">bioreactor metagenome</name>
    <dbReference type="NCBI Taxonomy" id="1076179"/>
    <lineage>
        <taxon>unclassified sequences</taxon>
        <taxon>metagenomes</taxon>
        <taxon>ecological metagenomes</taxon>
    </lineage>
</organism>
<comment type="caution">
    <text evidence="2">The sequence shown here is derived from an EMBL/GenBank/DDBJ whole genome shotgun (WGS) entry which is preliminary data.</text>
</comment>
<gene>
    <name evidence="2" type="ORF">SDC9_112310</name>
</gene>
<feature type="region of interest" description="Disordered" evidence="1">
    <location>
        <begin position="213"/>
        <end position="232"/>
    </location>
</feature>
<accession>A0A645BUE2</accession>
<evidence type="ECO:0000313" key="2">
    <source>
        <dbReference type="EMBL" id="MPM65414.1"/>
    </source>
</evidence>
<evidence type="ECO:0000256" key="1">
    <source>
        <dbReference type="SAM" id="MobiDB-lite"/>
    </source>
</evidence>
<sequence>MRKRADGTILIIHALQHAGTLEIVDGLAEARALFARKDQLRLALLRHAVFRCAVNIAIGVTRDGDRFFPGLDHGFYAVDQNRRAEDRSVQNRADGAVWALPHLGEVIFRDALGVGRDGCAFDANAVSFDRIRRVGGYLIAGFLAFDQTEIIVFRLEIDKRQDQLVLDLLPENASHLVPVHLDERFFHLNQAHIVSLSVGRYRSIIFPRARRSSSSGSLRAGSRAHHPSMAGD</sequence>
<protein>
    <submittedName>
        <fullName evidence="2">Uncharacterized protein</fullName>
    </submittedName>
</protein>
<reference evidence="2" key="1">
    <citation type="submission" date="2019-08" db="EMBL/GenBank/DDBJ databases">
        <authorList>
            <person name="Kucharzyk K."/>
            <person name="Murdoch R.W."/>
            <person name="Higgins S."/>
            <person name="Loffler F."/>
        </authorList>
    </citation>
    <scope>NUCLEOTIDE SEQUENCE</scope>
</reference>
<dbReference type="EMBL" id="VSSQ01020502">
    <property type="protein sequence ID" value="MPM65414.1"/>
    <property type="molecule type" value="Genomic_DNA"/>
</dbReference>
<proteinExistence type="predicted"/>